<keyword evidence="3" id="KW-0808">Transferase</keyword>
<feature type="transmembrane region" description="Helical" evidence="9">
    <location>
        <begin position="237"/>
        <end position="258"/>
    </location>
</feature>
<dbReference type="EMBL" id="DVGB01000005">
    <property type="protein sequence ID" value="HIR00785.1"/>
    <property type="molecule type" value="Genomic_DNA"/>
</dbReference>
<feature type="transmembrane region" description="Helical" evidence="9">
    <location>
        <begin position="78"/>
        <end position="96"/>
    </location>
</feature>
<feature type="compositionally biased region" description="Acidic residues" evidence="8">
    <location>
        <begin position="600"/>
        <end position="641"/>
    </location>
</feature>
<reference evidence="11" key="1">
    <citation type="submission" date="2020-10" db="EMBL/GenBank/DDBJ databases">
        <authorList>
            <person name="Gilroy R."/>
        </authorList>
    </citation>
    <scope>NUCLEOTIDE SEQUENCE</scope>
    <source>
        <strain evidence="11">ChiGjej1B1-2707</strain>
    </source>
</reference>
<dbReference type="Pfam" id="PF01757">
    <property type="entry name" value="Acyl_transf_3"/>
    <property type="match status" value="1"/>
</dbReference>
<dbReference type="InterPro" id="IPR002656">
    <property type="entry name" value="Acyl_transf_3_dom"/>
</dbReference>
<feature type="transmembrane region" description="Helical" evidence="9">
    <location>
        <begin position="140"/>
        <end position="161"/>
    </location>
</feature>
<dbReference type="Gene3D" id="3.40.50.1110">
    <property type="entry name" value="SGNH hydrolase"/>
    <property type="match status" value="1"/>
</dbReference>
<sequence length="641" mass="70288">MPRTKNRYIPALDGLRAFAVLAVIAYHMGLPFAQGGLLGVTVFFVLSGYLITSLLLVEWDNTKTIDLKNFWLRRVRRLFPAIALVIIVCMALFVIFDHELLTKLRRDLLPALLWFTNWWYVFADISYFEAIGAPSPVTHFWSLAIEEQFYVVWPLLLLALGKAGVGKTAQRRTTLVLAAVSAILMAVLYNPTADPSRVYYGTDTRAFSLLAGAWLAYVWPAYQLNERSGSRMARKELALFDAVGIVAFVGLLCMVVFVDDYSPLLYRGGLVLASILTATVIAVIVHPRSMFGRALGLTPFVWIGKRSYGMYLWHYPILLLMNPRNSTADPNLLYLLLQLGIIMGVSALSYHFVENPIRKGKLGEFFKSVRAGSVNLPLWLQQHAVPAVACVLVCGVAFVGCAVVPNTSALNDPNALMQQEEQQTPPPEPQPEAEEGPWKYDPLMIGDSVSLRATDAFNAQWPGGHLDAATSRQLTVGQEVYQYYSDQNLVGEHIVVALGTNGVLAEDQLEELLTLVGADKKVYLLTIRTPNTWETSVNDAITTVAANHENVTLIDWYGASANHDEYFDGDGTHLTEVGVQAFIGLIHDAVGDTPNPPEPETTEGETTDGDTSDATDENGTEGAEEAEGGTADAEENAGDAA</sequence>
<dbReference type="GO" id="GO:0009103">
    <property type="term" value="P:lipopolysaccharide biosynthetic process"/>
    <property type="evidence" value="ECO:0007669"/>
    <property type="project" value="TreeGrafter"/>
</dbReference>
<feature type="transmembrane region" description="Helical" evidence="9">
    <location>
        <begin position="12"/>
        <end position="30"/>
    </location>
</feature>
<feature type="domain" description="Acyltransferase 3" evidence="10">
    <location>
        <begin position="10"/>
        <end position="348"/>
    </location>
</feature>
<dbReference type="Proteomes" id="UP000824261">
    <property type="component" value="Unassembled WGS sequence"/>
</dbReference>
<proteinExistence type="predicted"/>
<feature type="region of interest" description="Disordered" evidence="8">
    <location>
        <begin position="588"/>
        <end position="641"/>
    </location>
</feature>
<keyword evidence="7 11" id="KW-0012">Acyltransferase</keyword>
<reference evidence="11" key="2">
    <citation type="journal article" date="2021" name="PeerJ">
        <title>Extensive microbial diversity within the chicken gut microbiome revealed by metagenomics and culture.</title>
        <authorList>
            <person name="Gilroy R."/>
            <person name="Ravi A."/>
            <person name="Getino M."/>
            <person name="Pursley I."/>
            <person name="Horton D.L."/>
            <person name="Alikhan N.F."/>
            <person name="Baker D."/>
            <person name="Gharbi K."/>
            <person name="Hall N."/>
            <person name="Watson M."/>
            <person name="Adriaenssens E.M."/>
            <person name="Foster-Nyarko E."/>
            <person name="Jarju S."/>
            <person name="Secka A."/>
            <person name="Antonio M."/>
            <person name="Oren A."/>
            <person name="Chaudhuri R.R."/>
            <person name="La Ragione R."/>
            <person name="Hildebrand F."/>
            <person name="Pallen M.J."/>
        </authorList>
    </citation>
    <scope>NUCLEOTIDE SEQUENCE</scope>
    <source>
        <strain evidence="11">ChiGjej1B1-2707</strain>
    </source>
</reference>
<evidence type="ECO:0000256" key="7">
    <source>
        <dbReference type="ARBA" id="ARBA00023315"/>
    </source>
</evidence>
<dbReference type="InterPro" id="IPR050879">
    <property type="entry name" value="Acyltransferase_3"/>
</dbReference>
<feature type="transmembrane region" description="Helical" evidence="9">
    <location>
        <begin position="333"/>
        <end position="353"/>
    </location>
</feature>
<feature type="transmembrane region" description="Helical" evidence="9">
    <location>
        <begin position="206"/>
        <end position="225"/>
    </location>
</feature>
<evidence type="ECO:0000256" key="9">
    <source>
        <dbReference type="SAM" id="Phobius"/>
    </source>
</evidence>
<evidence type="ECO:0000256" key="8">
    <source>
        <dbReference type="SAM" id="MobiDB-lite"/>
    </source>
</evidence>
<comment type="caution">
    <text evidence="11">The sequence shown here is derived from an EMBL/GenBank/DDBJ whole genome shotgun (WGS) entry which is preliminary data.</text>
</comment>
<evidence type="ECO:0000259" key="10">
    <source>
        <dbReference type="Pfam" id="PF01757"/>
    </source>
</evidence>
<keyword evidence="6 9" id="KW-0472">Membrane</keyword>
<keyword evidence="2" id="KW-1003">Cell membrane</keyword>
<evidence type="ECO:0000256" key="6">
    <source>
        <dbReference type="ARBA" id="ARBA00023136"/>
    </source>
</evidence>
<dbReference type="GO" id="GO:0016747">
    <property type="term" value="F:acyltransferase activity, transferring groups other than amino-acyl groups"/>
    <property type="evidence" value="ECO:0007669"/>
    <property type="project" value="InterPro"/>
</dbReference>
<evidence type="ECO:0000256" key="5">
    <source>
        <dbReference type="ARBA" id="ARBA00022989"/>
    </source>
</evidence>
<organism evidence="11 12">
    <name type="scientific">Candidatus Aveggerthella stercoripullorum</name>
    <dbReference type="NCBI Taxonomy" id="2840688"/>
    <lineage>
        <taxon>Bacteria</taxon>
        <taxon>Bacillati</taxon>
        <taxon>Actinomycetota</taxon>
        <taxon>Coriobacteriia</taxon>
        <taxon>Eggerthellales</taxon>
        <taxon>Eggerthellaceae</taxon>
        <taxon>Eggerthellaceae incertae sedis</taxon>
        <taxon>Candidatus Aveggerthella</taxon>
    </lineage>
</organism>
<comment type="subcellular location">
    <subcellularLocation>
        <location evidence="1">Cell membrane</location>
        <topology evidence="1">Multi-pass membrane protein</topology>
    </subcellularLocation>
</comment>
<name>A0A9D1D2H9_9ACTN</name>
<feature type="transmembrane region" description="Helical" evidence="9">
    <location>
        <begin position="173"/>
        <end position="191"/>
    </location>
</feature>
<dbReference type="AlphaFoldDB" id="A0A9D1D2H9"/>
<accession>A0A9D1D2H9</accession>
<protein>
    <submittedName>
        <fullName evidence="11">Acyltransferase</fullName>
    </submittedName>
</protein>
<gene>
    <name evidence="11" type="ORF">IAA69_00685</name>
</gene>
<dbReference type="PANTHER" id="PTHR23028:SF53">
    <property type="entry name" value="ACYL_TRANSF_3 DOMAIN-CONTAINING PROTEIN"/>
    <property type="match status" value="1"/>
</dbReference>
<evidence type="ECO:0000256" key="3">
    <source>
        <dbReference type="ARBA" id="ARBA00022679"/>
    </source>
</evidence>
<dbReference type="SUPFAM" id="SSF52266">
    <property type="entry name" value="SGNH hydrolase"/>
    <property type="match status" value="1"/>
</dbReference>
<feature type="transmembrane region" description="Helical" evidence="9">
    <location>
        <begin position="36"/>
        <end position="57"/>
    </location>
</feature>
<keyword evidence="5 9" id="KW-1133">Transmembrane helix</keyword>
<evidence type="ECO:0000313" key="11">
    <source>
        <dbReference type="EMBL" id="HIR00785.1"/>
    </source>
</evidence>
<feature type="transmembrane region" description="Helical" evidence="9">
    <location>
        <begin position="384"/>
        <end position="405"/>
    </location>
</feature>
<evidence type="ECO:0000256" key="4">
    <source>
        <dbReference type="ARBA" id="ARBA00022692"/>
    </source>
</evidence>
<feature type="transmembrane region" description="Helical" evidence="9">
    <location>
        <begin position="264"/>
        <end position="285"/>
    </location>
</feature>
<keyword evidence="4 9" id="KW-0812">Transmembrane</keyword>
<dbReference type="PANTHER" id="PTHR23028">
    <property type="entry name" value="ACETYLTRANSFERASE"/>
    <property type="match status" value="1"/>
</dbReference>
<feature type="region of interest" description="Disordered" evidence="8">
    <location>
        <begin position="417"/>
        <end position="439"/>
    </location>
</feature>
<evidence type="ECO:0000256" key="2">
    <source>
        <dbReference type="ARBA" id="ARBA00022475"/>
    </source>
</evidence>
<dbReference type="InterPro" id="IPR036514">
    <property type="entry name" value="SGNH_hydro_sf"/>
</dbReference>
<dbReference type="GO" id="GO:0005886">
    <property type="term" value="C:plasma membrane"/>
    <property type="evidence" value="ECO:0007669"/>
    <property type="project" value="UniProtKB-SubCell"/>
</dbReference>
<evidence type="ECO:0000256" key="1">
    <source>
        <dbReference type="ARBA" id="ARBA00004651"/>
    </source>
</evidence>
<evidence type="ECO:0000313" key="12">
    <source>
        <dbReference type="Proteomes" id="UP000824261"/>
    </source>
</evidence>